<evidence type="ECO:0000313" key="10">
    <source>
        <dbReference type="Proteomes" id="UP000194218"/>
    </source>
</evidence>
<dbReference type="GO" id="GO:0005975">
    <property type="term" value="P:carbohydrate metabolic process"/>
    <property type="evidence" value="ECO:0007669"/>
    <property type="project" value="InterPro"/>
</dbReference>
<dbReference type="EMBL" id="CP021121">
    <property type="protein sequence ID" value="ARQ68951.1"/>
    <property type="molecule type" value="Genomic_DNA"/>
</dbReference>
<accession>A0A1W7CVX2</accession>
<evidence type="ECO:0000313" key="9">
    <source>
        <dbReference type="EMBL" id="ARQ68951.1"/>
    </source>
</evidence>
<reference evidence="9 10" key="1">
    <citation type="submission" date="2017-05" db="EMBL/GenBank/DDBJ databases">
        <title>Complete genome sequence of Streptomyces sp. SCSIO 03032 revealed the diverse biosynthetic pathways for its bioactive secondary metabolites.</title>
        <authorList>
            <person name="Ma L."/>
            <person name="Zhu Y."/>
            <person name="Zhang W."/>
            <person name="Zhang G."/>
            <person name="Tian X."/>
            <person name="Zhang S."/>
            <person name="Zhang C."/>
        </authorList>
    </citation>
    <scope>NUCLEOTIDE SEQUENCE [LARGE SCALE GENOMIC DNA]</scope>
    <source>
        <strain evidence="9 10">SCSIO 03032</strain>
    </source>
</reference>
<feature type="region of interest" description="Disordered" evidence="5">
    <location>
        <begin position="31"/>
        <end position="70"/>
    </location>
</feature>
<feature type="chain" id="PRO_5039273949" evidence="6">
    <location>
        <begin position="26"/>
        <end position="540"/>
    </location>
</feature>
<evidence type="ECO:0000256" key="2">
    <source>
        <dbReference type="ARBA" id="ARBA00022801"/>
    </source>
</evidence>
<feature type="active site" description="Proton donor" evidence="4">
    <location>
        <position position="335"/>
    </location>
</feature>
<protein>
    <submittedName>
        <fullName evidence="9">Beta-N-acetylglucosaminidase</fullName>
    </submittedName>
</protein>
<dbReference type="CDD" id="cd06564">
    <property type="entry name" value="GH20_DspB_LnbB-like"/>
    <property type="match status" value="1"/>
</dbReference>
<dbReference type="Gene3D" id="3.30.379.10">
    <property type="entry name" value="Chitobiase/beta-hexosaminidase domain 2-like"/>
    <property type="match status" value="1"/>
</dbReference>
<feature type="domain" description="Beta-hexosaminidase bacterial type N-terminal" evidence="8">
    <location>
        <begin position="69"/>
        <end position="185"/>
    </location>
</feature>
<dbReference type="KEGG" id="smao:CAG99_08815"/>
<dbReference type="PANTHER" id="PTHR43678:SF1">
    <property type="entry name" value="BETA-N-ACETYLHEXOSAMINIDASE"/>
    <property type="match status" value="1"/>
</dbReference>
<name>A0A1W7CVX2_9ACTN</name>
<dbReference type="InterPro" id="IPR052764">
    <property type="entry name" value="GH20_Enzymes"/>
</dbReference>
<dbReference type="OrthoDB" id="9763537at2"/>
<evidence type="ECO:0000256" key="3">
    <source>
        <dbReference type="ARBA" id="ARBA00023295"/>
    </source>
</evidence>
<dbReference type="PRINTS" id="PR00738">
    <property type="entry name" value="GLHYDRLASE20"/>
</dbReference>
<keyword evidence="2" id="KW-0378">Hydrolase</keyword>
<dbReference type="Pfam" id="PF02838">
    <property type="entry name" value="Glyco_hydro_20b"/>
    <property type="match status" value="1"/>
</dbReference>
<comment type="similarity">
    <text evidence="1">Belongs to the glycosyl hydrolase 20 family.</text>
</comment>
<keyword evidence="6" id="KW-0732">Signal</keyword>
<dbReference type="InterPro" id="IPR015882">
    <property type="entry name" value="HEX_bac_N"/>
</dbReference>
<dbReference type="Pfam" id="PF00728">
    <property type="entry name" value="Glyco_hydro_20"/>
    <property type="match status" value="1"/>
</dbReference>
<dbReference type="AlphaFoldDB" id="A0A1W7CVX2"/>
<evidence type="ECO:0000256" key="1">
    <source>
        <dbReference type="ARBA" id="ARBA00006285"/>
    </source>
</evidence>
<sequence>MQRAPWRIFALAAAVLAITVAAVVAVVQRTDDATVTERPGAAGRQAATSHLPATEPDPSALPTGPSGAPSAIPFVRSFDEASGPGWAPADSTRVIADPEGPLADEADRLARELDAGRAADGTRAGDVELVLDPDADTGEEGYSLVTRDRRVTVTGSTEAGVFYGTRTVRQSVADRGGLANGTVEDRPDRPQRGLMLDIARKHFPADWIEDRLREMAELKLNQLQLHFSDDQGFRVASESHPEVVSDTHLGKDEVRGIIDLAESLHITVIPEIDSPGHLGAVLAAHPGLQLTRADGSPVDGAIDIADPAAADIVDDLIREYADLFPGRWLHLGGDEYAAVTVEDPEAAHPGLAEAARERHGEDAGVRDLATAWLNDRAETAREAGKVPQVWNDGMHRGGVVAPDQDRQVTYWTGRELGAREPEEYLEGGWQLVNLNSEYLYYVLGEPNEFTYPTGERIYREWTPDVLRGDRPVPGDLAGARHVPGGRLAVWCDLADAQTPEQVADGIRLPLAAVAQKLWNPDEPGASWEEFTRLAQRVAPA</sequence>
<dbReference type="Proteomes" id="UP000194218">
    <property type="component" value="Chromosome"/>
</dbReference>
<dbReference type="PANTHER" id="PTHR43678">
    <property type="entry name" value="PUTATIVE (AFU_ORTHOLOGUE AFUA_2G00640)-RELATED"/>
    <property type="match status" value="1"/>
</dbReference>
<keyword evidence="10" id="KW-1185">Reference proteome</keyword>
<dbReference type="SUPFAM" id="SSF55545">
    <property type="entry name" value="beta-N-acetylhexosaminidase-like domain"/>
    <property type="match status" value="1"/>
</dbReference>
<dbReference type="InterPro" id="IPR025705">
    <property type="entry name" value="Beta_hexosaminidase_sua/sub"/>
</dbReference>
<gene>
    <name evidence="9" type="ORF">CAG99_08815</name>
</gene>
<evidence type="ECO:0000256" key="5">
    <source>
        <dbReference type="SAM" id="MobiDB-lite"/>
    </source>
</evidence>
<keyword evidence="3" id="KW-0326">Glycosidase</keyword>
<evidence type="ECO:0000259" key="8">
    <source>
        <dbReference type="Pfam" id="PF02838"/>
    </source>
</evidence>
<evidence type="ECO:0000256" key="4">
    <source>
        <dbReference type="PIRSR" id="PIRSR625705-1"/>
    </source>
</evidence>
<evidence type="ECO:0000256" key="6">
    <source>
        <dbReference type="SAM" id="SignalP"/>
    </source>
</evidence>
<dbReference type="RefSeq" id="WP_086158450.1">
    <property type="nucleotide sequence ID" value="NZ_CP021121.1"/>
</dbReference>
<feature type="signal peptide" evidence="6">
    <location>
        <begin position="1"/>
        <end position="25"/>
    </location>
</feature>
<dbReference type="InterPro" id="IPR017853">
    <property type="entry name" value="GH"/>
</dbReference>
<dbReference type="GO" id="GO:0004563">
    <property type="term" value="F:beta-N-acetylhexosaminidase activity"/>
    <property type="evidence" value="ECO:0007669"/>
    <property type="project" value="InterPro"/>
</dbReference>
<organism evidence="9 10">
    <name type="scientific">Streptomyces marincola</name>
    <dbReference type="NCBI Taxonomy" id="2878388"/>
    <lineage>
        <taxon>Bacteria</taxon>
        <taxon>Bacillati</taxon>
        <taxon>Actinomycetota</taxon>
        <taxon>Actinomycetes</taxon>
        <taxon>Kitasatosporales</taxon>
        <taxon>Streptomycetaceae</taxon>
        <taxon>Streptomyces</taxon>
    </lineage>
</organism>
<dbReference type="InterPro" id="IPR015883">
    <property type="entry name" value="Glyco_hydro_20_cat"/>
</dbReference>
<dbReference type="SUPFAM" id="SSF51445">
    <property type="entry name" value="(Trans)glycosidases"/>
    <property type="match status" value="1"/>
</dbReference>
<dbReference type="InterPro" id="IPR029018">
    <property type="entry name" value="Hex-like_dom2"/>
</dbReference>
<proteinExistence type="inferred from homology"/>
<evidence type="ECO:0000259" key="7">
    <source>
        <dbReference type="Pfam" id="PF00728"/>
    </source>
</evidence>
<feature type="domain" description="Glycoside hydrolase family 20 catalytic" evidence="7">
    <location>
        <begin position="192"/>
        <end position="520"/>
    </location>
</feature>
<dbReference type="Gene3D" id="3.20.20.80">
    <property type="entry name" value="Glycosidases"/>
    <property type="match status" value="1"/>
</dbReference>